<evidence type="ECO:0000313" key="3">
    <source>
        <dbReference type="Proteomes" id="UP001273166"/>
    </source>
</evidence>
<reference evidence="2" key="1">
    <citation type="journal article" date="2023" name="Mol. Phylogenet. Evol.">
        <title>Genome-scale phylogeny and comparative genomics of the fungal order Sordariales.</title>
        <authorList>
            <person name="Hensen N."/>
            <person name="Bonometti L."/>
            <person name="Westerberg I."/>
            <person name="Brannstrom I.O."/>
            <person name="Guillou S."/>
            <person name="Cros-Aarteil S."/>
            <person name="Calhoun S."/>
            <person name="Haridas S."/>
            <person name="Kuo A."/>
            <person name="Mondo S."/>
            <person name="Pangilinan J."/>
            <person name="Riley R."/>
            <person name="LaButti K."/>
            <person name="Andreopoulos B."/>
            <person name="Lipzen A."/>
            <person name="Chen C."/>
            <person name="Yan M."/>
            <person name="Daum C."/>
            <person name="Ng V."/>
            <person name="Clum A."/>
            <person name="Steindorff A."/>
            <person name="Ohm R.A."/>
            <person name="Martin F."/>
            <person name="Silar P."/>
            <person name="Natvig D.O."/>
            <person name="Lalanne C."/>
            <person name="Gautier V."/>
            <person name="Ament-Velasquez S.L."/>
            <person name="Kruys A."/>
            <person name="Hutchinson M.I."/>
            <person name="Powell A.J."/>
            <person name="Barry K."/>
            <person name="Miller A.N."/>
            <person name="Grigoriev I.V."/>
            <person name="Debuchy R."/>
            <person name="Gladieux P."/>
            <person name="Hiltunen Thoren M."/>
            <person name="Johannesson H."/>
        </authorList>
    </citation>
    <scope>NUCLEOTIDE SEQUENCE</scope>
    <source>
        <strain evidence="2">CBS 333.67</strain>
    </source>
</reference>
<organism evidence="2 3">
    <name type="scientific">Chaetomium strumarium</name>
    <dbReference type="NCBI Taxonomy" id="1170767"/>
    <lineage>
        <taxon>Eukaryota</taxon>
        <taxon>Fungi</taxon>
        <taxon>Dikarya</taxon>
        <taxon>Ascomycota</taxon>
        <taxon>Pezizomycotina</taxon>
        <taxon>Sordariomycetes</taxon>
        <taxon>Sordariomycetidae</taxon>
        <taxon>Sordariales</taxon>
        <taxon>Chaetomiaceae</taxon>
        <taxon>Chaetomium</taxon>
    </lineage>
</organism>
<dbReference type="EMBL" id="JAUDZG010000001">
    <property type="protein sequence ID" value="KAK3310689.1"/>
    <property type="molecule type" value="Genomic_DNA"/>
</dbReference>
<feature type="region of interest" description="Disordered" evidence="1">
    <location>
        <begin position="591"/>
        <end position="635"/>
    </location>
</feature>
<keyword evidence="3" id="KW-1185">Reference proteome</keyword>
<sequence length="635" mass="68204">MCYREFIAYQCGHRSMPVLRPCPLTTAGHNFPVCTITPHKPTFAETMCPACERLLHSRWVLIREWEHRWLHERGVCGCDVIFPGLLTTPRVIGETGTVATGQGHSGAVAADDPAKTGDDKDTSALGANTVAAIAQGGGQQQPQKQKPVSSSTPNARTPVTHRSGPPRRPAASGSSSSQGDVNKTSTKSAPGDQEIPPLFTEEVTSSGEHRVAVRLSSLYAAEWKADHRELHEAGTCGCPTTFGPFQPHVREAGMTSHDRESLRQWREREGELPEKNKKNDDDDGRDIDTQNEDTLRRIAEIEKVFGKFISDGESPPTVNLPRLSGSSSAENQGVEAKDQGHGRHRQRNGRQDHNRFGEGSSRSSHSQSQQMPAGGGSNSSSDDAQGQGPLVLPPQIPTAYNPYAFATAQGYHYPLFPEPPPYQQQPYYFMPAHPAYATAATYNGTIPPGAYPWAAETQPTPGMPWTTQGPGPYRTPGLRYDEMAFTTASQHYYPQAAGESQGQGEGHGHDQNQPPVPTVQGLLPAPEIVAKGNGKGKGKETEVPTAPADVDQTVLPLCGLPIGAGPEGTSHMPSWLGCPLRRSLSLCSLGRDEGEADERGEEEGGNESATGGNDSDGFLTHTPPTPPQRCHSAAP</sequence>
<feature type="region of interest" description="Disordered" evidence="1">
    <location>
        <begin position="247"/>
        <end position="294"/>
    </location>
</feature>
<feature type="compositionally biased region" description="Acidic residues" evidence="1">
    <location>
        <begin position="281"/>
        <end position="291"/>
    </location>
</feature>
<feature type="compositionally biased region" description="Polar residues" evidence="1">
    <location>
        <begin position="148"/>
        <end position="157"/>
    </location>
</feature>
<feature type="compositionally biased region" description="Polar residues" evidence="1">
    <location>
        <begin position="178"/>
        <end position="188"/>
    </location>
</feature>
<evidence type="ECO:0000313" key="2">
    <source>
        <dbReference type="EMBL" id="KAK3310689.1"/>
    </source>
</evidence>
<feature type="compositionally biased region" description="Acidic residues" evidence="1">
    <location>
        <begin position="594"/>
        <end position="605"/>
    </location>
</feature>
<feature type="compositionally biased region" description="Low complexity" evidence="1">
    <location>
        <begin position="360"/>
        <end position="370"/>
    </location>
</feature>
<feature type="compositionally biased region" description="Basic and acidic residues" evidence="1">
    <location>
        <begin position="248"/>
        <end position="280"/>
    </location>
</feature>
<feature type="region of interest" description="Disordered" evidence="1">
    <location>
        <begin position="97"/>
        <end position="208"/>
    </location>
</feature>
<feature type="compositionally biased region" description="Low complexity" evidence="1">
    <location>
        <begin position="378"/>
        <end position="388"/>
    </location>
</feature>
<dbReference type="Proteomes" id="UP001273166">
    <property type="component" value="Unassembled WGS sequence"/>
</dbReference>
<name>A0AAJ0H2M5_9PEZI</name>
<feature type="region of interest" description="Disordered" evidence="1">
    <location>
        <begin position="496"/>
        <end position="516"/>
    </location>
</feature>
<proteinExistence type="predicted"/>
<reference evidence="2" key="2">
    <citation type="submission" date="2023-06" db="EMBL/GenBank/DDBJ databases">
        <authorList>
            <consortium name="Lawrence Berkeley National Laboratory"/>
            <person name="Mondo S.J."/>
            <person name="Hensen N."/>
            <person name="Bonometti L."/>
            <person name="Westerberg I."/>
            <person name="Brannstrom I.O."/>
            <person name="Guillou S."/>
            <person name="Cros-Aarteil S."/>
            <person name="Calhoun S."/>
            <person name="Haridas S."/>
            <person name="Kuo A."/>
            <person name="Pangilinan J."/>
            <person name="Riley R."/>
            <person name="Labutti K."/>
            <person name="Andreopoulos B."/>
            <person name="Lipzen A."/>
            <person name="Chen C."/>
            <person name="Yanf M."/>
            <person name="Daum C."/>
            <person name="Ng V."/>
            <person name="Clum A."/>
            <person name="Steindorff A."/>
            <person name="Ohm R."/>
            <person name="Martin F."/>
            <person name="Silar P."/>
            <person name="Natvig D."/>
            <person name="Lalanne C."/>
            <person name="Gautier V."/>
            <person name="Ament-Velasquez S.L."/>
            <person name="Kruys A."/>
            <person name="Hutchinson M.I."/>
            <person name="Powell A.J."/>
            <person name="Barry K."/>
            <person name="Miller A.N."/>
            <person name="Grigoriev I.V."/>
            <person name="Debuchy R."/>
            <person name="Gladieux P."/>
            <person name="Thoren M.H."/>
            <person name="Johannesson H."/>
        </authorList>
    </citation>
    <scope>NUCLEOTIDE SEQUENCE</scope>
    <source>
        <strain evidence="2">CBS 333.67</strain>
    </source>
</reference>
<accession>A0AAJ0H2M5</accession>
<gene>
    <name evidence="2" type="ORF">B0T15DRAFT_547445</name>
</gene>
<dbReference type="AlphaFoldDB" id="A0AAJ0H2M5"/>
<feature type="region of interest" description="Disordered" evidence="1">
    <location>
        <begin position="308"/>
        <end position="395"/>
    </location>
</feature>
<comment type="caution">
    <text evidence="2">The sequence shown here is derived from an EMBL/GenBank/DDBJ whole genome shotgun (WGS) entry which is preliminary data.</text>
</comment>
<feature type="compositionally biased region" description="Basic and acidic residues" evidence="1">
    <location>
        <begin position="112"/>
        <end position="122"/>
    </location>
</feature>
<dbReference type="GeneID" id="87889004"/>
<dbReference type="RefSeq" id="XP_062726469.1">
    <property type="nucleotide sequence ID" value="XM_062870175.1"/>
</dbReference>
<protein>
    <submittedName>
        <fullName evidence="2">Uncharacterized protein</fullName>
    </submittedName>
</protein>
<evidence type="ECO:0000256" key="1">
    <source>
        <dbReference type="SAM" id="MobiDB-lite"/>
    </source>
</evidence>